<accession>A0A0C2DME7</accession>
<dbReference type="EMBL" id="KN728428">
    <property type="protein sequence ID" value="KIH63797.1"/>
    <property type="molecule type" value="Genomic_DNA"/>
</dbReference>
<evidence type="ECO:0000313" key="1">
    <source>
        <dbReference type="EMBL" id="KIH63797.1"/>
    </source>
</evidence>
<dbReference type="AlphaFoldDB" id="A0A0C2DME7"/>
<protein>
    <submittedName>
        <fullName evidence="1">Uncharacterized protein</fullName>
    </submittedName>
</protein>
<evidence type="ECO:0000313" key="2">
    <source>
        <dbReference type="Proteomes" id="UP000054047"/>
    </source>
</evidence>
<dbReference type="Proteomes" id="UP000054047">
    <property type="component" value="Unassembled WGS sequence"/>
</dbReference>
<gene>
    <name evidence="1" type="ORF">ANCDUO_05900</name>
</gene>
<keyword evidence="2" id="KW-1185">Reference proteome</keyword>
<name>A0A0C2DME7_9BILA</name>
<organism evidence="1 2">
    <name type="scientific">Ancylostoma duodenale</name>
    <dbReference type="NCBI Taxonomy" id="51022"/>
    <lineage>
        <taxon>Eukaryota</taxon>
        <taxon>Metazoa</taxon>
        <taxon>Ecdysozoa</taxon>
        <taxon>Nematoda</taxon>
        <taxon>Chromadorea</taxon>
        <taxon>Rhabditida</taxon>
        <taxon>Rhabditina</taxon>
        <taxon>Rhabditomorpha</taxon>
        <taxon>Strongyloidea</taxon>
        <taxon>Ancylostomatidae</taxon>
        <taxon>Ancylostomatinae</taxon>
        <taxon>Ancylostoma</taxon>
    </lineage>
</organism>
<reference evidence="1 2" key="1">
    <citation type="submission" date="2013-12" db="EMBL/GenBank/DDBJ databases">
        <title>Draft genome of the parsitic nematode Ancylostoma duodenale.</title>
        <authorList>
            <person name="Mitreva M."/>
        </authorList>
    </citation>
    <scope>NUCLEOTIDE SEQUENCE [LARGE SCALE GENOMIC DNA]</scope>
    <source>
        <strain evidence="1 2">Zhejiang</strain>
    </source>
</reference>
<proteinExistence type="predicted"/>
<sequence>MESAAEEEDVNGGVRVNVYSRSTYFFADLIKVRKSEFVDRERVRPLRGSLPRLESQSSLKRVGTDQSRLHRSPSMFDKMFGFLLRSNA</sequence>